<dbReference type="Proteomes" id="UP000514628">
    <property type="component" value="Plasmid pCFViADRI1362_P3"/>
</dbReference>
<evidence type="ECO:0000313" key="2">
    <source>
        <dbReference type="EMBL" id="QMS59916.1"/>
    </source>
</evidence>
<accession>A0A974MS61</accession>
<keyword evidence="2" id="KW-0614">Plasmid</keyword>
<dbReference type="InterPro" id="IPR009989">
    <property type="entry name" value="TrbM"/>
</dbReference>
<proteinExistence type="predicted"/>
<geneLocation type="plasmid" evidence="3">
    <name>pcfviadri1362_p3</name>
</geneLocation>
<dbReference type="EMBL" id="CP059435">
    <property type="protein sequence ID" value="QMS59916.1"/>
    <property type="molecule type" value="Genomic_DNA"/>
</dbReference>
<sequence>MKKSILFITMAAVVTLFANEQNQEPKFVPDNLTGDTKLACEAILCLSSATRPLECDPALSRYFSINAKKWSDTVRKRRNFLKLCPVDGADVKDQKFANLRDEVLPNIDVRKCTPAYLNSVVAKKSKRVSDNSNRGYHRVYYYRVSPELPSDCKVIMAHNYSNISPRYVCDNSWYLASDWKNGFRHDEISLSEYNQLKATNPSSVKAVDVSNDGSNVFSSSRATYKYYKLTPINKTCWIDENAN</sequence>
<name>A0A974MS61_CAMFE</name>
<evidence type="ECO:0000256" key="1">
    <source>
        <dbReference type="SAM" id="SignalP"/>
    </source>
</evidence>
<dbReference type="AlphaFoldDB" id="A0A974MS61"/>
<gene>
    <name evidence="2" type="ORF">GZ989_011570</name>
</gene>
<reference evidence="3" key="1">
    <citation type="submission" date="2020-07" db="EMBL/GenBank/DDBJ databases">
        <title>A comparison of fourteen fully characterised mammalian-associated Campylobacter fetus isolates suggests a mechanism by which bovine-adapted biotypes have evolved high genomic plasticity.</title>
        <authorList>
            <person name="Nadin-Davis S.A."/>
            <person name="Chmara J.T."/>
            <person name="Carillo C."/>
            <person name="Amoako K."/>
            <person name="Goji N."/>
            <person name="Duceppe M.-O."/>
            <person name="Devenish J."/>
        </authorList>
    </citation>
    <scope>NUCLEOTIDE SEQUENCE [LARGE SCALE GENOMIC DNA]</scope>
    <source>
        <strain evidence="3">CFViADRI1362</strain>
        <plasmid evidence="3">pcfviadri1362_p3</plasmid>
    </source>
</reference>
<protein>
    <submittedName>
        <fullName evidence="2">Conjugal transfer protein TrbM</fullName>
    </submittedName>
</protein>
<keyword evidence="1" id="KW-0732">Signal</keyword>
<feature type="chain" id="PRO_5037560476" evidence="1">
    <location>
        <begin position="19"/>
        <end position="243"/>
    </location>
</feature>
<feature type="signal peptide" evidence="1">
    <location>
        <begin position="1"/>
        <end position="18"/>
    </location>
</feature>
<organism evidence="2 3">
    <name type="scientific">Campylobacter fetus</name>
    <dbReference type="NCBI Taxonomy" id="196"/>
    <lineage>
        <taxon>Bacteria</taxon>
        <taxon>Pseudomonadati</taxon>
        <taxon>Campylobacterota</taxon>
        <taxon>Epsilonproteobacteria</taxon>
        <taxon>Campylobacterales</taxon>
        <taxon>Campylobacteraceae</taxon>
        <taxon>Campylobacter</taxon>
    </lineage>
</organism>
<dbReference type="RefSeq" id="WP_035148386.1">
    <property type="nucleotide sequence ID" value="NZ_CP059435.1"/>
</dbReference>
<evidence type="ECO:0000313" key="3">
    <source>
        <dbReference type="Proteomes" id="UP000514628"/>
    </source>
</evidence>
<dbReference type="Pfam" id="PF07424">
    <property type="entry name" value="TrbM"/>
    <property type="match status" value="1"/>
</dbReference>